<accession>A0A4R1S001</accession>
<sequence length="311" mass="34618">MDRSSGRSLPDSPDGYSYRCLERDLLRLRQRYPRLEQGSLGRSVLGRPLHYLRLGNGPHEFFYNAAHHANEWITSPVLMRFAADLAAAYSAGEMIGGYPAAALWERSSIYLLPMVNPDGVELVLGNENPECYEIPARVIRELAGTGTPLARVWKANIRGVDLNLNYPAGWEEAKRIEWEQGITGPAAHDYGGPAPLSEPETGAVAAFTCQHDFRLVLAFHTQGRVIYWRYLDEYPPGAWEIAQVLAAVSGYGLEANPPDASYAGYKDWFIHDFDRPGFTVEVGKGVNPLPASDLEEIYRENLPLMVRAALV</sequence>
<keyword evidence="3" id="KW-0645">Protease</keyword>
<evidence type="ECO:0000259" key="8">
    <source>
        <dbReference type="PROSITE" id="PS52035"/>
    </source>
</evidence>
<comment type="cofactor">
    <cofactor evidence="1">
        <name>Zn(2+)</name>
        <dbReference type="ChEBI" id="CHEBI:29105"/>
    </cofactor>
</comment>
<dbReference type="EMBL" id="SLUN01000007">
    <property type="protein sequence ID" value="TCL71592.1"/>
    <property type="molecule type" value="Genomic_DNA"/>
</dbReference>
<dbReference type="PANTHER" id="PTHR11705">
    <property type="entry name" value="PROTEASE FAMILY M14 CARBOXYPEPTIDASE A,B"/>
    <property type="match status" value="1"/>
</dbReference>
<evidence type="ECO:0000313" key="9">
    <source>
        <dbReference type="EMBL" id="TCL71592.1"/>
    </source>
</evidence>
<dbReference type="CDD" id="cd06229">
    <property type="entry name" value="M14_Endopeptidase_I"/>
    <property type="match status" value="1"/>
</dbReference>
<evidence type="ECO:0000256" key="1">
    <source>
        <dbReference type="ARBA" id="ARBA00001947"/>
    </source>
</evidence>
<evidence type="ECO:0000313" key="10">
    <source>
        <dbReference type="Proteomes" id="UP000295008"/>
    </source>
</evidence>
<dbReference type="InterPro" id="IPR000834">
    <property type="entry name" value="Peptidase_M14"/>
</dbReference>
<dbReference type="AlphaFoldDB" id="A0A4R1S001"/>
<dbReference type="Proteomes" id="UP000295008">
    <property type="component" value="Unassembled WGS sequence"/>
</dbReference>
<comment type="caution">
    <text evidence="9">The sequence shown here is derived from an EMBL/GenBank/DDBJ whole genome shotgun (WGS) entry which is preliminary data.</text>
</comment>
<dbReference type="GO" id="GO:0008270">
    <property type="term" value="F:zinc ion binding"/>
    <property type="evidence" value="ECO:0007669"/>
    <property type="project" value="InterPro"/>
</dbReference>
<dbReference type="RefSeq" id="WP_132013738.1">
    <property type="nucleotide sequence ID" value="NZ_SLUN01000007.1"/>
</dbReference>
<evidence type="ECO:0000256" key="2">
    <source>
        <dbReference type="ARBA" id="ARBA00005988"/>
    </source>
</evidence>
<dbReference type="PRINTS" id="PR00765">
    <property type="entry name" value="CRBOXYPTASEA"/>
</dbReference>
<evidence type="ECO:0000256" key="4">
    <source>
        <dbReference type="ARBA" id="ARBA00022801"/>
    </source>
</evidence>
<feature type="domain" description="Peptidase M14" evidence="8">
    <location>
        <begin position="14"/>
        <end position="309"/>
    </location>
</feature>
<comment type="similarity">
    <text evidence="2 7">Belongs to the peptidase M14 family.</text>
</comment>
<dbReference type="PROSITE" id="PS52035">
    <property type="entry name" value="PEPTIDASE_M14"/>
    <property type="match status" value="1"/>
</dbReference>
<keyword evidence="4" id="KW-0378">Hydrolase</keyword>
<keyword evidence="5" id="KW-0862">Zinc</keyword>
<dbReference type="PANTHER" id="PTHR11705:SF143">
    <property type="entry name" value="SLL0236 PROTEIN"/>
    <property type="match status" value="1"/>
</dbReference>
<dbReference type="GO" id="GO:0004181">
    <property type="term" value="F:metallocarboxypeptidase activity"/>
    <property type="evidence" value="ECO:0007669"/>
    <property type="project" value="InterPro"/>
</dbReference>
<feature type="active site" description="Proton donor/acceptor" evidence="7">
    <location>
        <position position="281"/>
    </location>
</feature>
<dbReference type="SMART" id="SM00631">
    <property type="entry name" value="Zn_pept"/>
    <property type="match status" value="1"/>
</dbReference>
<name>A0A4R1S001_HYDET</name>
<keyword evidence="10" id="KW-1185">Reference proteome</keyword>
<dbReference type="InterPro" id="IPR034274">
    <property type="entry name" value="ENP1_M14_CPD"/>
</dbReference>
<evidence type="ECO:0000256" key="6">
    <source>
        <dbReference type="ARBA" id="ARBA00023049"/>
    </source>
</evidence>
<proteinExistence type="inferred from homology"/>
<gene>
    <name evidence="9" type="ORF">EDC14_100754</name>
</gene>
<dbReference type="OrthoDB" id="9811296at2"/>
<organism evidence="9 10">
    <name type="scientific">Hydrogenispora ethanolica</name>
    <dbReference type="NCBI Taxonomy" id="1082276"/>
    <lineage>
        <taxon>Bacteria</taxon>
        <taxon>Bacillati</taxon>
        <taxon>Bacillota</taxon>
        <taxon>Hydrogenispora</taxon>
    </lineage>
</organism>
<keyword evidence="6" id="KW-0482">Metalloprotease</keyword>
<dbReference type="Pfam" id="PF00246">
    <property type="entry name" value="Peptidase_M14"/>
    <property type="match status" value="1"/>
</dbReference>
<dbReference type="GO" id="GO:0006508">
    <property type="term" value="P:proteolysis"/>
    <property type="evidence" value="ECO:0007669"/>
    <property type="project" value="UniProtKB-KW"/>
</dbReference>
<evidence type="ECO:0000256" key="3">
    <source>
        <dbReference type="ARBA" id="ARBA00022670"/>
    </source>
</evidence>
<dbReference type="SUPFAM" id="SSF53187">
    <property type="entry name" value="Zn-dependent exopeptidases"/>
    <property type="match status" value="1"/>
</dbReference>
<dbReference type="GO" id="GO:0005615">
    <property type="term" value="C:extracellular space"/>
    <property type="evidence" value="ECO:0007669"/>
    <property type="project" value="TreeGrafter"/>
</dbReference>
<reference evidence="9 10" key="1">
    <citation type="submission" date="2019-03" db="EMBL/GenBank/DDBJ databases">
        <title>Genomic Encyclopedia of Type Strains, Phase IV (KMG-IV): sequencing the most valuable type-strain genomes for metagenomic binning, comparative biology and taxonomic classification.</title>
        <authorList>
            <person name="Goeker M."/>
        </authorList>
    </citation>
    <scope>NUCLEOTIDE SEQUENCE [LARGE SCALE GENOMIC DNA]</scope>
    <source>
        <strain evidence="9 10">LX-B</strain>
    </source>
</reference>
<evidence type="ECO:0000256" key="7">
    <source>
        <dbReference type="PROSITE-ProRule" id="PRU01379"/>
    </source>
</evidence>
<evidence type="ECO:0000256" key="5">
    <source>
        <dbReference type="ARBA" id="ARBA00022833"/>
    </source>
</evidence>
<protein>
    <submittedName>
        <fullName evidence="9">G-D-glutamyl-meso-diaminopimelate peptidase</fullName>
    </submittedName>
</protein>
<dbReference type="Gene3D" id="3.40.630.10">
    <property type="entry name" value="Zn peptidases"/>
    <property type="match status" value="1"/>
</dbReference>